<dbReference type="InterPro" id="IPR011623">
    <property type="entry name" value="7TMR_DISM_rcpt_extracell_dom1"/>
</dbReference>
<evidence type="ECO:0000313" key="3">
    <source>
        <dbReference type="EMBL" id="OIQ86763.1"/>
    </source>
</evidence>
<feature type="transmembrane region" description="Helical" evidence="1">
    <location>
        <begin position="50"/>
        <end position="69"/>
    </location>
</feature>
<feature type="transmembrane region" description="Helical" evidence="1">
    <location>
        <begin position="76"/>
        <end position="94"/>
    </location>
</feature>
<keyword evidence="1" id="KW-0812">Transmembrane</keyword>
<name>A0A1J5RAQ9_9ZZZZ</name>
<proteinExistence type="predicted"/>
<evidence type="ECO:0000259" key="2">
    <source>
        <dbReference type="Pfam" id="PF07695"/>
    </source>
</evidence>
<organism evidence="3">
    <name type="scientific">mine drainage metagenome</name>
    <dbReference type="NCBI Taxonomy" id="410659"/>
    <lineage>
        <taxon>unclassified sequences</taxon>
        <taxon>metagenomes</taxon>
        <taxon>ecological metagenomes</taxon>
    </lineage>
</organism>
<accession>A0A1J5RAQ9</accession>
<comment type="caution">
    <text evidence="3">The sequence shown here is derived from an EMBL/GenBank/DDBJ whole genome shotgun (WGS) entry which is preliminary data.</text>
</comment>
<keyword evidence="1" id="KW-0472">Membrane</keyword>
<dbReference type="AlphaFoldDB" id="A0A1J5RAQ9"/>
<gene>
    <name evidence="3" type="ORF">GALL_313860</name>
</gene>
<evidence type="ECO:0000256" key="1">
    <source>
        <dbReference type="SAM" id="Phobius"/>
    </source>
</evidence>
<feature type="domain" description="7TM-DISM receptor extracellular" evidence="2">
    <location>
        <begin position="47"/>
        <end position="96"/>
    </location>
</feature>
<sequence>MGFNLAASFAPGRNDLYIRADSIDPLVLPIELVTAQQAQSNELLVHYSYGFMYGFLFALLAYNGMLFAGMKERSHLYYSLYLVALIFLNLAYTGHGEAGCGLDNHCSSAM</sequence>
<reference evidence="3" key="1">
    <citation type="submission" date="2016-10" db="EMBL/GenBank/DDBJ databases">
        <title>Sequence of Gallionella enrichment culture.</title>
        <authorList>
            <person name="Poehlein A."/>
            <person name="Muehling M."/>
            <person name="Daniel R."/>
        </authorList>
    </citation>
    <scope>NUCLEOTIDE SEQUENCE</scope>
</reference>
<protein>
    <submittedName>
        <fullName evidence="3">7TM diverse intracellular signaling</fullName>
    </submittedName>
</protein>
<keyword evidence="1" id="KW-1133">Transmembrane helix</keyword>
<dbReference type="EMBL" id="MLJW01000460">
    <property type="protein sequence ID" value="OIQ86763.1"/>
    <property type="molecule type" value="Genomic_DNA"/>
</dbReference>
<dbReference type="Pfam" id="PF07695">
    <property type="entry name" value="7TMR-DISM_7TM"/>
    <property type="match status" value="1"/>
</dbReference>